<name>A0A645EZ33_9ZZZZ</name>
<proteinExistence type="predicted"/>
<sequence length="53" mass="6127">MLKEIIAEKGTMESNLIKEGFLDKVDADTIKFLKDFFKELGYDEINISIEKSK</sequence>
<evidence type="ECO:0000313" key="1">
    <source>
        <dbReference type="EMBL" id="MPN06686.1"/>
    </source>
</evidence>
<dbReference type="AlphaFoldDB" id="A0A645EZ33"/>
<comment type="caution">
    <text evidence="1">The sequence shown here is derived from an EMBL/GenBank/DDBJ whole genome shotgun (WGS) entry which is preliminary data.</text>
</comment>
<accession>A0A645EZ33</accession>
<protein>
    <submittedName>
        <fullName evidence="1">Uncharacterized protein</fullName>
    </submittedName>
</protein>
<organism evidence="1">
    <name type="scientific">bioreactor metagenome</name>
    <dbReference type="NCBI Taxonomy" id="1076179"/>
    <lineage>
        <taxon>unclassified sequences</taxon>
        <taxon>metagenomes</taxon>
        <taxon>ecological metagenomes</taxon>
    </lineage>
</organism>
<dbReference type="EMBL" id="VSSQ01052616">
    <property type="protein sequence ID" value="MPN06686.1"/>
    <property type="molecule type" value="Genomic_DNA"/>
</dbReference>
<gene>
    <name evidence="1" type="ORF">SDC9_153942</name>
</gene>
<reference evidence="1" key="1">
    <citation type="submission" date="2019-08" db="EMBL/GenBank/DDBJ databases">
        <authorList>
            <person name="Kucharzyk K."/>
            <person name="Murdoch R.W."/>
            <person name="Higgins S."/>
            <person name="Loffler F."/>
        </authorList>
    </citation>
    <scope>NUCLEOTIDE SEQUENCE</scope>
</reference>